<feature type="domain" description="ChsH2 rubredoxin-like zinc ribbon" evidence="2">
    <location>
        <begin position="38"/>
        <end position="69"/>
    </location>
</feature>
<name>H5SHD5_9BACT</name>
<dbReference type="PANTHER" id="PTHR34075">
    <property type="entry name" value="BLR3430 PROTEIN"/>
    <property type="match status" value="1"/>
</dbReference>
<dbReference type="Gene3D" id="2.40.50.140">
    <property type="entry name" value="Nucleic acid-binding proteins"/>
    <property type="match status" value="1"/>
</dbReference>
<dbReference type="PANTHER" id="PTHR34075:SF4">
    <property type="entry name" value="DUF35 DOMAIN-CONTAINING PROTEIN"/>
    <property type="match status" value="1"/>
</dbReference>
<dbReference type="SUPFAM" id="SSF50249">
    <property type="entry name" value="Nucleic acid-binding proteins"/>
    <property type="match status" value="1"/>
</dbReference>
<organism evidence="3">
    <name type="scientific">uncultured Acetothermia bacterium</name>
    <dbReference type="NCBI Taxonomy" id="236499"/>
    <lineage>
        <taxon>Bacteria</taxon>
        <taxon>Candidatus Bipolaricaulota</taxon>
        <taxon>environmental samples</taxon>
    </lineage>
</organism>
<sequence>MIERIEKAADIRHWLGDMEADHYYYSAGIAGEKFFTALRDEGKILGAHCAACQLTYVPPRIYCERCFAELTEYKDVGKRGCVVAFTVAHYDKSGNRLEPPEIFALINLGPCTTPLLHRLGEIEPEKICVGLEVEAVLKPKKEREGKITDILYFRPVKG</sequence>
<reference evidence="3" key="1">
    <citation type="journal article" date="2005" name="Environ. Microbiol.">
        <title>Genetic and functional properties of uncultivated thermophilic crenarchaeotes from a subsurface gold mine as revealed by analysis of genome fragments.</title>
        <authorList>
            <person name="Nunoura T."/>
            <person name="Hirayama H."/>
            <person name="Takami H."/>
            <person name="Oida H."/>
            <person name="Nishi S."/>
            <person name="Shimamura S."/>
            <person name="Suzuki Y."/>
            <person name="Inagaki F."/>
            <person name="Takai K."/>
            <person name="Nealson K.H."/>
            <person name="Horikoshi K."/>
        </authorList>
    </citation>
    <scope>NUCLEOTIDE SEQUENCE</scope>
</reference>
<protein>
    <submittedName>
        <fullName evidence="3">Hypothetical conserved protein</fullName>
    </submittedName>
</protein>
<evidence type="ECO:0000259" key="1">
    <source>
        <dbReference type="Pfam" id="PF01796"/>
    </source>
</evidence>
<dbReference type="Gene3D" id="6.10.30.10">
    <property type="match status" value="1"/>
</dbReference>
<dbReference type="InterPro" id="IPR052513">
    <property type="entry name" value="Thioester_dehydratase-like"/>
</dbReference>
<dbReference type="InterPro" id="IPR022002">
    <property type="entry name" value="ChsH2_Znr"/>
</dbReference>
<dbReference type="EMBL" id="AP011720">
    <property type="protein sequence ID" value="BAL55571.1"/>
    <property type="molecule type" value="Genomic_DNA"/>
</dbReference>
<reference evidence="3" key="2">
    <citation type="journal article" date="2012" name="PLoS ONE">
        <title>A Deeply Branching Thermophilic Bacterium with an Ancient Acetyl-CoA Pathway Dominates a Subsurface Ecosystem.</title>
        <authorList>
            <person name="Takami H."/>
            <person name="Noguchi H."/>
            <person name="Takaki Y."/>
            <person name="Uchiyama I."/>
            <person name="Toyoda A."/>
            <person name="Nishi S."/>
            <person name="Chee G.-J."/>
            <person name="Arai W."/>
            <person name="Nunoura T."/>
            <person name="Itoh T."/>
            <person name="Hattori M."/>
            <person name="Takai K."/>
        </authorList>
    </citation>
    <scope>NUCLEOTIDE SEQUENCE</scope>
</reference>
<dbReference type="Pfam" id="PF01796">
    <property type="entry name" value="OB_ChsH2_C"/>
    <property type="match status" value="1"/>
</dbReference>
<dbReference type="AlphaFoldDB" id="H5SHD5"/>
<dbReference type="InterPro" id="IPR012340">
    <property type="entry name" value="NA-bd_OB-fold"/>
</dbReference>
<evidence type="ECO:0000259" key="2">
    <source>
        <dbReference type="Pfam" id="PF12172"/>
    </source>
</evidence>
<gene>
    <name evidence="3" type="ORF">HGMM_F28H07C45</name>
</gene>
<dbReference type="InterPro" id="IPR002878">
    <property type="entry name" value="ChsH2_C"/>
</dbReference>
<proteinExistence type="predicted"/>
<accession>H5SHD5</accession>
<evidence type="ECO:0000313" key="3">
    <source>
        <dbReference type="EMBL" id="BAL55571.1"/>
    </source>
</evidence>
<dbReference type="Pfam" id="PF12172">
    <property type="entry name" value="zf-ChsH2"/>
    <property type="match status" value="1"/>
</dbReference>
<feature type="domain" description="ChsH2 C-terminal OB-fold" evidence="1">
    <location>
        <begin position="74"/>
        <end position="137"/>
    </location>
</feature>